<dbReference type="Proteomes" id="UP000256779">
    <property type="component" value="Unassembled WGS sequence"/>
</dbReference>
<dbReference type="AlphaFoldDB" id="A0A3D9L2C4"/>
<protein>
    <recommendedName>
        <fullName evidence="3">ParE-like toxin of type II ParDE toxin-antitoxin system</fullName>
    </recommendedName>
</protein>
<gene>
    <name evidence="1" type="ORF">C7460_10983</name>
</gene>
<evidence type="ECO:0000313" key="2">
    <source>
        <dbReference type="Proteomes" id="UP000256779"/>
    </source>
</evidence>
<evidence type="ECO:0000313" key="1">
    <source>
        <dbReference type="EMBL" id="RED98891.1"/>
    </source>
</evidence>
<dbReference type="OrthoDB" id="963196at2"/>
<proteinExistence type="predicted"/>
<keyword evidence="2" id="KW-1185">Reference proteome</keyword>
<accession>A0A3D9L2C4</accession>
<name>A0A3D9L2C4_MARFU</name>
<reference evidence="1 2" key="1">
    <citation type="submission" date="2018-07" db="EMBL/GenBank/DDBJ databases">
        <title>Genomic Encyclopedia of Type Strains, Phase IV (KMG-IV): sequencing the most valuable type-strain genomes for metagenomic binning, comparative biology and taxonomic classification.</title>
        <authorList>
            <person name="Goeker M."/>
        </authorList>
    </citation>
    <scope>NUCLEOTIDE SEQUENCE [LARGE SCALE GENOMIC DNA]</scope>
    <source>
        <strain evidence="1 2">DSM 4134</strain>
    </source>
</reference>
<dbReference type="EMBL" id="QREG01000009">
    <property type="protein sequence ID" value="RED98891.1"/>
    <property type="molecule type" value="Genomic_DNA"/>
</dbReference>
<comment type="caution">
    <text evidence="1">The sequence shown here is derived from an EMBL/GenBank/DDBJ whole genome shotgun (WGS) entry which is preliminary data.</text>
</comment>
<dbReference type="RefSeq" id="WP_115868196.1">
    <property type="nucleotide sequence ID" value="NZ_QREG01000009.1"/>
</dbReference>
<sequence length="64" mass="7461">MEIIWSEEAKSDFESNIQYLLEKWSETSASNFIDEDESIINLNKKGTLIYFQKVDFAHCVVQNA</sequence>
<organism evidence="1 2">
    <name type="scientific">Marinoscillum furvescens DSM 4134</name>
    <dbReference type="NCBI Taxonomy" id="1122208"/>
    <lineage>
        <taxon>Bacteria</taxon>
        <taxon>Pseudomonadati</taxon>
        <taxon>Bacteroidota</taxon>
        <taxon>Cytophagia</taxon>
        <taxon>Cytophagales</taxon>
        <taxon>Reichenbachiellaceae</taxon>
        <taxon>Marinoscillum</taxon>
    </lineage>
</organism>
<evidence type="ECO:0008006" key="3">
    <source>
        <dbReference type="Google" id="ProtNLM"/>
    </source>
</evidence>